<dbReference type="AlphaFoldDB" id="A0A820QAR9"/>
<accession>A0A820QAR9</accession>
<name>A0A820QAR9_9BILA</name>
<proteinExistence type="predicted"/>
<sequence>IAARAQEEALKGLGETSRNVYRENTELIDSIRKHKHEFDILQKEKDQLKKLISSTSGDKELNDILIKEKVEQIQKQNNTIKE</sequence>
<dbReference type="EMBL" id="CAJOAZ010028287">
    <property type="protein sequence ID" value="CAF4416293.1"/>
    <property type="molecule type" value="Genomic_DNA"/>
</dbReference>
<feature type="non-terminal residue" evidence="1">
    <location>
        <position position="1"/>
    </location>
</feature>
<gene>
    <name evidence="1" type="ORF">OXD698_LOCUS52354</name>
</gene>
<protein>
    <submittedName>
        <fullName evidence="1">Uncharacterized protein</fullName>
    </submittedName>
</protein>
<evidence type="ECO:0000313" key="1">
    <source>
        <dbReference type="EMBL" id="CAF4416293.1"/>
    </source>
</evidence>
<feature type="non-terminal residue" evidence="1">
    <location>
        <position position="82"/>
    </location>
</feature>
<organism evidence="1 2">
    <name type="scientific">Adineta steineri</name>
    <dbReference type="NCBI Taxonomy" id="433720"/>
    <lineage>
        <taxon>Eukaryota</taxon>
        <taxon>Metazoa</taxon>
        <taxon>Spiralia</taxon>
        <taxon>Gnathifera</taxon>
        <taxon>Rotifera</taxon>
        <taxon>Eurotatoria</taxon>
        <taxon>Bdelloidea</taxon>
        <taxon>Adinetida</taxon>
        <taxon>Adinetidae</taxon>
        <taxon>Adineta</taxon>
    </lineage>
</organism>
<comment type="caution">
    <text evidence="1">The sequence shown here is derived from an EMBL/GenBank/DDBJ whole genome shotgun (WGS) entry which is preliminary data.</text>
</comment>
<reference evidence="1" key="1">
    <citation type="submission" date="2021-02" db="EMBL/GenBank/DDBJ databases">
        <authorList>
            <person name="Nowell W R."/>
        </authorList>
    </citation>
    <scope>NUCLEOTIDE SEQUENCE</scope>
</reference>
<dbReference type="Proteomes" id="UP000663844">
    <property type="component" value="Unassembled WGS sequence"/>
</dbReference>
<evidence type="ECO:0000313" key="2">
    <source>
        <dbReference type="Proteomes" id="UP000663844"/>
    </source>
</evidence>